<dbReference type="RefSeq" id="WP_345489301.1">
    <property type="nucleotide sequence ID" value="NZ_BAABHY010000001.1"/>
</dbReference>
<gene>
    <name evidence="1" type="ORF">GCM10023211_09260</name>
</gene>
<reference evidence="2" key="1">
    <citation type="journal article" date="2019" name="Int. J. Syst. Evol. Microbiol.">
        <title>The Global Catalogue of Microorganisms (GCM) 10K type strain sequencing project: providing services to taxonomists for standard genome sequencing and annotation.</title>
        <authorList>
            <consortium name="The Broad Institute Genomics Platform"/>
            <consortium name="The Broad Institute Genome Sequencing Center for Infectious Disease"/>
            <person name="Wu L."/>
            <person name="Ma J."/>
        </authorList>
    </citation>
    <scope>NUCLEOTIDE SEQUENCE [LARGE SCALE GENOMIC DNA]</scope>
    <source>
        <strain evidence="2">JCM 18050</strain>
    </source>
</reference>
<evidence type="ECO:0000313" key="1">
    <source>
        <dbReference type="EMBL" id="GAA5107782.1"/>
    </source>
</evidence>
<evidence type="ECO:0008006" key="3">
    <source>
        <dbReference type="Google" id="ProtNLM"/>
    </source>
</evidence>
<dbReference type="Proteomes" id="UP001500171">
    <property type="component" value="Unassembled WGS sequence"/>
</dbReference>
<accession>A0ABP9N2F6</accession>
<dbReference type="EMBL" id="BAABHY010000001">
    <property type="protein sequence ID" value="GAA5107782.1"/>
    <property type="molecule type" value="Genomic_DNA"/>
</dbReference>
<name>A0ABP9N2F6_9GAMM</name>
<evidence type="ECO:0000313" key="2">
    <source>
        <dbReference type="Proteomes" id="UP001500171"/>
    </source>
</evidence>
<comment type="caution">
    <text evidence="1">The sequence shown here is derived from an EMBL/GenBank/DDBJ whole genome shotgun (WGS) entry which is preliminary data.</text>
</comment>
<protein>
    <recommendedName>
        <fullName evidence="3">YokE-like PH domain-containing protein</fullName>
    </recommendedName>
</protein>
<sequence length="121" mass="14569">MEIMVRIKRILSDMERFTYLSGYDEELGEIFGVYDNKPEKDSLYICQNGIFWNVNSERVSIKYRDILSIEFEDPKKSIFIKLEVIDKKIFNLPVRGVRGNLMDVMEFFRFLKRVIHDFEKQ</sequence>
<proteinExistence type="predicted"/>
<keyword evidence="2" id="KW-1185">Reference proteome</keyword>
<organism evidence="1 2">
    <name type="scientific">Orbus sasakiae</name>
    <dbReference type="NCBI Taxonomy" id="1078475"/>
    <lineage>
        <taxon>Bacteria</taxon>
        <taxon>Pseudomonadati</taxon>
        <taxon>Pseudomonadota</taxon>
        <taxon>Gammaproteobacteria</taxon>
        <taxon>Orbales</taxon>
        <taxon>Orbaceae</taxon>
        <taxon>Orbus</taxon>
    </lineage>
</organism>